<protein>
    <submittedName>
        <fullName evidence="2">Suppression of tumorigenicity 5 protein</fullName>
    </submittedName>
</protein>
<gene>
    <name evidence="2" type="ORF">MS3_00654</name>
</gene>
<proteinExistence type="predicted"/>
<feature type="domain" description="UDENN" evidence="1">
    <location>
        <begin position="1"/>
        <end position="309"/>
    </location>
</feature>
<dbReference type="InterPro" id="IPR043153">
    <property type="entry name" value="DENN_C"/>
</dbReference>
<dbReference type="InterPro" id="IPR037516">
    <property type="entry name" value="Tripartite_DENN"/>
</dbReference>
<dbReference type="PANTHER" id="PTHR15288:SF0">
    <property type="entry name" value="UDENN DOMAIN-CONTAINING PROTEIN"/>
    <property type="match status" value="1"/>
</dbReference>
<name>A0A095BUF8_SCHHA</name>
<dbReference type="Pfam" id="PF02141">
    <property type="entry name" value="DENN"/>
    <property type="match status" value="1"/>
</dbReference>
<dbReference type="SMART" id="SM00799">
    <property type="entry name" value="DENN"/>
    <property type="match status" value="1"/>
</dbReference>
<dbReference type="AlphaFoldDB" id="A0A095BUF8"/>
<evidence type="ECO:0000259" key="1">
    <source>
        <dbReference type="PROSITE" id="PS50211"/>
    </source>
</evidence>
<dbReference type="EMBL" id="KL250506">
    <property type="protein sequence ID" value="KGB32523.1"/>
    <property type="molecule type" value="Genomic_DNA"/>
</dbReference>
<dbReference type="InterPro" id="IPR001194">
    <property type="entry name" value="cDENN_dom"/>
</dbReference>
<dbReference type="Gene3D" id="3.40.50.11500">
    <property type="match status" value="1"/>
</dbReference>
<dbReference type="PANTHER" id="PTHR15288">
    <property type="entry name" value="DENN DOMAIN-CONTAINING PROTEIN 2"/>
    <property type="match status" value="1"/>
</dbReference>
<sequence>MYCIPLDLHHTIEYYILYEQGDHGPAVKRCYPSDLSDVFIERIIEFAFCCDERLSVEEFVIVFTDAKGILEFVFCYQPNERFLLCISSLLLERSLLFCSRRLTKLTACVLTSVSLLYPIQWAHSFYPLIPDKVLGVLECPVPFVAGIHSCNLEKAKEHLTAGTRLVDLDLGQIFVHKPTTNDLHTEHMDMELGTPKAIYSFLHHQLKEIQRQLNETMNSKKLKNGDWKQVNGEILRCFERLTHPFFELIVNLLDQRSRRPPDKKIDLFENRASQLRGQAKNTYHYKATVSFGPIFTSSLSNIASSSTKYDLKLGRKKYNFGSPEWLRAKKLKNPGRICQKGLPESKKRVKSESSFTWNILSRKA</sequence>
<evidence type="ECO:0000313" key="2">
    <source>
        <dbReference type="EMBL" id="KGB32523.1"/>
    </source>
</evidence>
<dbReference type="PROSITE" id="PS50211">
    <property type="entry name" value="DENN"/>
    <property type="match status" value="1"/>
</dbReference>
<dbReference type="STRING" id="6185.A0A095BUF8"/>
<reference evidence="2" key="1">
    <citation type="journal article" date="2012" name="Nat. Genet.">
        <title>Whole-genome sequence of Schistosoma haematobium.</title>
        <authorList>
            <person name="Young N.D."/>
            <person name="Jex A.R."/>
            <person name="Li B."/>
            <person name="Liu S."/>
            <person name="Yang L."/>
            <person name="Xiong Z."/>
            <person name="Li Y."/>
            <person name="Cantacessi C."/>
            <person name="Hall R.S."/>
            <person name="Xu X."/>
            <person name="Chen F."/>
            <person name="Wu X."/>
            <person name="Zerlotini A."/>
            <person name="Oliveira G."/>
            <person name="Hofmann A."/>
            <person name="Zhang G."/>
            <person name="Fang X."/>
            <person name="Kang Y."/>
            <person name="Campbell B.E."/>
            <person name="Loukas A."/>
            <person name="Ranganathan S."/>
            <person name="Rollinson D."/>
            <person name="Rinaldi G."/>
            <person name="Brindley P.J."/>
            <person name="Yang H."/>
            <person name="Wang J."/>
            <person name="Wang J."/>
            <person name="Gasser R.B."/>
        </authorList>
    </citation>
    <scope>NUCLEOTIDE SEQUENCE [LARGE SCALE GENOMIC DNA]</scope>
</reference>
<dbReference type="InterPro" id="IPR051942">
    <property type="entry name" value="DENN_domain_containing_2"/>
</dbReference>
<accession>A0A095BUF8</accession>
<organism evidence="2">
    <name type="scientific">Schistosoma haematobium</name>
    <name type="common">Blood fluke</name>
    <dbReference type="NCBI Taxonomy" id="6185"/>
    <lineage>
        <taxon>Eukaryota</taxon>
        <taxon>Metazoa</taxon>
        <taxon>Spiralia</taxon>
        <taxon>Lophotrochozoa</taxon>
        <taxon>Platyhelminthes</taxon>
        <taxon>Trematoda</taxon>
        <taxon>Digenea</taxon>
        <taxon>Strigeidida</taxon>
        <taxon>Schistosomatoidea</taxon>
        <taxon>Schistosomatidae</taxon>
        <taxon>Schistosoma</taxon>
    </lineage>
</organism>